<evidence type="ECO:0000313" key="2">
    <source>
        <dbReference type="EMBL" id="OAT33326.1"/>
    </source>
</evidence>
<evidence type="ECO:0000256" key="1">
    <source>
        <dbReference type="SAM" id="MobiDB-lite"/>
    </source>
</evidence>
<name>A0ABX2WDW0_9ENTR</name>
<keyword evidence="3" id="KW-1185">Reference proteome</keyword>
<dbReference type="PANTHER" id="PTHR33420:SF12">
    <property type="entry name" value="FIMBRIN-LIKE PROTEIN FIMI-RELATED"/>
    <property type="match status" value="1"/>
</dbReference>
<organism evidence="2 3">
    <name type="scientific">Buttiauxella ferragutiae ATCC 51602</name>
    <dbReference type="NCBI Taxonomy" id="1354252"/>
    <lineage>
        <taxon>Bacteria</taxon>
        <taxon>Pseudomonadati</taxon>
        <taxon>Pseudomonadota</taxon>
        <taxon>Gammaproteobacteria</taxon>
        <taxon>Enterobacterales</taxon>
        <taxon>Enterobacteriaceae</taxon>
        <taxon>Buttiauxella</taxon>
    </lineage>
</organism>
<dbReference type="Gene3D" id="2.60.40.1090">
    <property type="entry name" value="Fimbrial-type adhesion domain"/>
    <property type="match status" value="1"/>
</dbReference>
<dbReference type="SUPFAM" id="SSF49401">
    <property type="entry name" value="Bacterial adhesins"/>
    <property type="match status" value="1"/>
</dbReference>
<dbReference type="InterPro" id="IPR050263">
    <property type="entry name" value="Bact_Fimbrial_Adh_Pro"/>
</dbReference>
<dbReference type="RefSeq" id="WP_083963169.1">
    <property type="nucleotide sequence ID" value="NZ_LXEQ01000001.1"/>
</dbReference>
<dbReference type="InterPro" id="IPR008966">
    <property type="entry name" value="Adhesion_dom_sf"/>
</dbReference>
<proteinExistence type="predicted"/>
<dbReference type="EMBL" id="LXEQ01000001">
    <property type="protein sequence ID" value="OAT33326.1"/>
    <property type="molecule type" value="Genomic_DNA"/>
</dbReference>
<evidence type="ECO:0008006" key="4">
    <source>
        <dbReference type="Google" id="ProtNLM"/>
    </source>
</evidence>
<feature type="region of interest" description="Disordered" evidence="1">
    <location>
        <begin position="293"/>
        <end position="313"/>
    </location>
</feature>
<comment type="caution">
    <text evidence="2">The sequence shown here is derived from an EMBL/GenBank/DDBJ whole genome shotgun (WGS) entry which is preliminary data.</text>
</comment>
<protein>
    <recommendedName>
        <fullName evidence="4">Fimbrial-type adhesion domain-containing protein</fullName>
    </recommendedName>
</protein>
<gene>
    <name evidence="2" type="ORF">M976_00072</name>
</gene>
<accession>A0ABX2WDW0</accession>
<reference evidence="2 3" key="1">
    <citation type="submission" date="2016-04" db="EMBL/GenBank/DDBJ databases">
        <title>ATOL: Assembling a taxonomically balanced genome-scale reconstruction of the evolutionary history of the Enterobacteriaceae.</title>
        <authorList>
            <person name="Plunkett G.III."/>
            <person name="Neeno-Eckwall E.C."/>
            <person name="Glasner J.D."/>
            <person name="Perna N.T."/>
        </authorList>
    </citation>
    <scope>NUCLEOTIDE SEQUENCE [LARGE SCALE GENOMIC DNA]</scope>
    <source>
        <strain evidence="2 3">ATCC 51602</strain>
    </source>
</reference>
<sequence length="371" mass="40200">MINLQCLKILPVGRMLLLIMSSFYILCSTPVIAATFCQFESPYSVTIPSNTISVYQFTGVNNAPYVRLTPSWISLTETSAINTDCYNGRGYLYFNQISGNAQNVVIKDTNTGDSGGSNNYSTFFRTTIPGIVYEVAIICRAHKSNGCDGGIRNNQTLPLGATNNWGHLGSESYPWDRDSQTYGIYMRIYQTPDYKWAPGQTVAHPIAGRLTTLQMSDFNTDVLTNSAISINLLNSFPTCSTAVVAGTNVSGNTLALGEYDMDDLNRKDPVPFSLKMTQCVGTKVKVKLNTNSREDSSQLLKNTTTTSSGSTGVALRIKNGSSTVVPDGSSTFSVSMTGSTTINLTAQLEKNGKSTRPGSFTSQAVFTISYE</sequence>
<feature type="compositionally biased region" description="Low complexity" evidence="1">
    <location>
        <begin position="303"/>
        <end position="312"/>
    </location>
</feature>
<dbReference type="PANTHER" id="PTHR33420">
    <property type="entry name" value="FIMBRIAL SUBUNIT ELFA-RELATED"/>
    <property type="match status" value="1"/>
</dbReference>
<evidence type="ECO:0000313" key="3">
    <source>
        <dbReference type="Proteomes" id="UP000078407"/>
    </source>
</evidence>
<dbReference type="InterPro" id="IPR036937">
    <property type="entry name" value="Adhesion_dom_fimbrial_sf"/>
</dbReference>
<dbReference type="Proteomes" id="UP000078407">
    <property type="component" value="Unassembled WGS sequence"/>
</dbReference>